<protein>
    <recommendedName>
        <fullName evidence="3">Calcium binding protein from Anabaena CcbP</fullName>
    </recommendedName>
</protein>
<dbReference type="eggNOG" id="ENOG5032UTJ">
    <property type="taxonomic scope" value="Bacteria"/>
</dbReference>
<sequence>MKRVKRDDHREERIDMEILVDAYTEEERAMGWYYYLADTVKFPFKAQCIQEHHKSPLEEHEMVEVLDLSPENTCLREIYVDVQGNGQQLSVPLAQLKAISVDEDTQEALDDWHYWVGRGYGF</sequence>
<dbReference type="AlphaFoldDB" id="A0A081C1J2"/>
<accession>A0A081C1J2</accession>
<gene>
    <name evidence="1" type="ORF">U27_05421</name>
</gene>
<reference evidence="1 2" key="1">
    <citation type="journal article" date="2015" name="PeerJ">
        <title>First genomic representation of candidate bacterial phylum KSB3 points to enhanced environmental sensing as a trigger of wastewater bulking.</title>
        <authorList>
            <person name="Sekiguchi Y."/>
            <person name="Ohashi A."/>
            <person name="Parks D.H."/>
            <person name="Yamauchi T."/>
            <person name="Tyson G.W."/>
            <person name="Hugenholtz P."/>
        </authorList>
    </citation>
    <scope>NUCLEOTIDE SEQUENCE [LARGE SCALE GENOMIC DNA]</scope>
</reference>
<dbReference type="InterPro" id="IPR020994">
    <property type="entry name" value="Uncharacterised_Ca-bd_CcbP"/>
</dbReference>
<proteinExistence type="predicted"/>
<dbReference type="Proteomes" id="UP000030661">
    <property type="component" value="Unassembled WGS sequence"/>
</dbReference>
<dbReference type="EMBL" id="DF820467">
    <property type="protein sequence ID" value="GAK58447.1"/>
    <property type="molecule type" value="Genomic_DNA"/>
</dbReference>
<evidence type="ECO:0000313" key="1">
    <source>
        <dbReference type="EMBL" id="GAK58447.1"/>
    </source>
</evidence>
<evidence type="ECO:0000313" key="2">
    <source>
        <dbReference type="Proteomes" id="UP000030661"/>
    </source>
</evidence>
<dbReference type="HOGENOM" id="CLU_159104_0_0_0"/>
<organism evidence="1 2">
    <name type="scientific">Vecturithrix granuli</name>
    <dbReference type="NCBI Taxonomy" id="1499967"/>
    <lineage>
        <taxon>Bacteria</taxon>
        <taxon>Candidatus Moduliflexota</taxon>
        <taxon>Candidatus Vecturitrichia</taxon>
        <taxon>Candidatus Vecturitrichales</taxon>
        <taxon>Candidatus Vecturitrichaceae</taxon>
        <taxon>Candidatus Vecturithrix</taxon>
    </lineage>
</organism>
<dbReference type="Pfam" id="PF11535">
    <property type="entry name" value="Calci_bind_CcbP"/>
    <property type="match status" value="1"/>
</dbReference>
<evidence type="ECO:0008006" key="3">
    <source>
        <dbReference type="Google" id="ProtNLM"/>
    </source>
</evidence>
<name>A0A081C1J2_VECG1</name>
<dbReference type="Gene3D" id="6.10.140.400">
    <property type="match status" value="2"/>
</dbReference>
<keyword evidence="2" id="KW-1185">Reference proteome</keyword>